<feature type="active site" description="Proton acceptor; for dehydratase activity" evidence="8">
    <location>
        <position position="945"/>
    </location>
</feature>
<dbReference type="InterPro" id="IPR029063">
    <property type="entry name" value="SAM-dependent_MTases_sf"/>
</dbReference>
<evidence type="ECO:0000256" key="9">
    <source>
        <dbReference type="SAM" id="MobiDB-lite"/>
    </source>
</evidence>
<dbReference type="InterPro" id="IPR011032">
    <property type="entry name" value="GroES-like_sf"/>
</dbReference>
<dbReference type="SUPFAM" id="SSF47336">
    <property type="entry name" value="ACP-like"/>
    <property type="match status" value="1"/>
</dbReference>
<dbReference type="InterPro" id="IPR020807">
    <property type="entry name" value="PKS_DH"/>
</dbReference>
<feature type="domain" description="Ketosynthase family 3 (KS3)" evidence="11">
    <location>
        <begin position="8"/>
        <end position="432"/>
    </location>
</feature>
<dbReference type="SUPFAM" id="SSF53335">
    <property type="entry name" value="S-adenosyl-L-methionine-dependent methyltransferases"/>
    <property type="match status" value="1"/>
</dbReference>
<dbReference type="InterPro" id="IPR013149">
    <property type="entry name" value="ADH-like_C"/>
</dbReference>
<feature type="region of interest" description="N-terminal hotdog fold" evidence="8">
    <location>
        <begin position="913"/>
        <end position="1051"/>
    </location>
</feature>
<evidence type="ECO:0000259" key="12">
    <source>
        <dbReference type="PROSITE" id="PS52019"/>
    </source>
</evidence>
<dbReference type="CDD" id="cd05274">
    <property type="entry name" value="KR_FAS_SDR_x"/>
    <property type="match status" value="1"/>
</dbReference>
<dbReference type="Pfam" id="PF00109">
    <property type="entry name" value="ketoacyl-synt"/>
    <property type="match status" value="1"/>
</dbReference>
<dbReference type="InterPro" id="IPR049900">
    <property type="entry name" value="PKS_mFAS_DH"/>
</dbReference>
<dbReference type="GO" id="GO:1901336">
    <property type="term" value="P:lactone biosynthetic process"/>
    <property type="evidence" value="ECO:0007669"/>
    <property type="project" value="UniProtKB-ARBA"/>
</dbReference>
<dbReference type="SMART" id="SM00825">
    <property type="entry name" value="PKS_KS"/>
    <property type="match status" value="1"/>
</dbReference>
<dbReference type="InterPro" id="IPR020843">
    <property type="entry name" value="ER"/>
</dbReference>
<evidence type="ECO:0000259" key="11">
    <source>
        <dbReference type="PROSITE" id="PS52004"/>
    </source>
</evidence>
<dbReference type="PANTHER" id="PTHR43775">
    <property type="entry name" value="FATTY ACID SYNTHASE"/>
    <property type="match status" value="1"/>
</dbReference>
<keyword evidence="2" id="KW-0597">Phosphoprotein</keyword>
<dbReference type="Gene3D" id="3.40.50.720">
    <property type="entry name" value="NAD(P)-binding Rossmann-like Domain"/>
    <property type="match status" value="3"/>
</dbReference>
<dbReference type="PROSITE" id="PS52004">
    <property type="entry name" value="KS3_2"/>
    <property type="match status" value="1"/>
</dbReference>
<dbReference type="InterPro" id="IPR016039">
    <property type="entry name" value="Thiolase-like"/>
</dbReference>
<dbReference type="Pfam" id="PF08659">
    <property type="entry name" value="KR"/>
    <property type="match status" value="1"/>
</dbReference>
<dbReference type="Pfam" id="PF02801">
    <property type="entry name" value="Ketoacyl-synt_C"/>
    <property type="match status" value="1"/>
</dbReference>
<dbReference type="GO" id="GO:0044550">
    <property type="term" value="P:secondary metabolite biosynthetic process"/>
    <property type="evidence" value="ECO:0007669"/>
    <property type="project" value="UniProtKB-ARBA"/>
</dbReference>
<dbReference type="SMART" id="SM00826">
    <property type="entry name" value="PKS_DH"/>
    <property type="match status" value="1"/>
</dbReference>
<dbReference type="Pfam" id="PF00107">
    <property type="entry name" value="ADH_zinc_N"/>
    <property type="match status" value="1"/>
</dbReference>
<feature type="region of interest" description="Disordered" evidence="9">
    <location>
        <begin position="2375"/>
        <end position="2403"/>
    </location>
</feature>
<dbReference type="Gene3D" id="3.10.129.10">
    <property type="entry name" value="Hotdog Thioesterase"/>
    <property type="match status" value="1"/>
</dbReference>
<dbReference type="InterPro" id="IPR056501">
    <property type="entry name" value="NAD-bd_HRPKS_sdrA"/>
</dbReference>
<dbReference type="InterPro" id="IPR016035">
    <property type="entry name" value="Acyl_Trfase/lysoPLipase"/>
</dbReference>
<dbReference type="SUPFAM" id="SSF53901">
    <property type="entry name" value="Thiolase-like"/>
    <property type="match status" value="1"/>
</dbReference>
<dbReference type="Pfam" id="PF00698">
    <property type="entry name" value="Acyl_transf_1"/>
    <property type="match status" value="1"/>
</dbReference>
<protein>
    <submittedName>
        <fullName evidence="13">Ketoacyl-synt-domain-containing protein</fullName>
    </submittedName>
</protein>
<dbReference type="InterPro" id="IPR057326">
    <property type="entry name" value="KR_dom"/>
</dbReference>
<dbReference type="InterPro" id="IPR036291">
    <property type="entry name" value="NAD(P)-bd_dom_sf"/>
</dbReference>
<evidence type="ECO:0000256" key="4">
    <source>
        <dbReference type="ARBA" id="ARBA00022857"/>
    </source>
</evidence>
<sequence>MNSEQIRQQSVAIVGIACRLPGQAANMDKLWELLYEGRATWSPVPETRFHEQAFFDPDSKRNGAFHTRGGHFLQDDISRFDAPFFNINPAEAKAMDPQMRLLLESAYEAFENSGMTLDLLRGTDTAAYVALYNRDYEKMLLRDSEDLPFYYQTGNGEAMYANRLSYFFDLHGPSSTLDTGCSGGMVALHQACESIRHGESTQAIVGASNLILDPASMIGPSFLQFYSSDGRSKAFDQCADGYGRGEGVCTLVLKRLSTAIADGDPIRAVIKSSVMNQDGRTTGITVPSGEAQESLIHAAYVAAGLDPADTSYVEAHGAGTAVGDLTESQSVGSVIGNARKTKGREPVVIGSIKANIGHLENVSGLAAVIKAVLVIEKGCIPKAVKFQQPSREIQWKSWNLDLPTQLRSLDSSQVSLNSFGYGGTNVHVILDKFHESEEINDSITDGSRSLVFALSARSSSSAYLAAEILQKYLDKIHLDRENDSIFHSLAHTLSTRRSIFPWRAAVVASSVSQLHERLGSLTYLHNKKMPKIGFVFTGQGAQWATMGSELWEINAVFRNSIAAAEKCLTDLGVNWKLTDELWKSPDQSRLNSAILAQPACTAIQLALVDLLAAWNIYPSAVTGHSSGEIAAAYACKAISFRDAILVAYARGCVAGQIAEDKRFNGAMIAVGLGPQAVESYLHASSESDGLVTIACINSPEAVTVSGDKVAVDILEAKLHHDGVFARRLPVDVAYHSYHMLRVADMYRDALATMKAPHSNPDVPFYSSVTGTALDGTKLGPQYWVQNLVSPVLFSPAMDKLLSSEAPQMIVEIGPHAALKGPIKQIFKVKAKKILYLSTMVRHQRTSQCLTELASHLFTHGAHVNLDKANLMSGSTRHRVCLTDLPPYPWDHSSSFWHESRLNKNYRHRADPAHELLGILSPESSWMEPRWRNYISLSSHSWLAGHRIHDKVIFPAAGFMAMAMEAAYKMATQQLSQHKRIGNIELSDVSICESLIIPNSGSIELIFVLRPASDLRGRDLARRHEFVISSCSDKRNVVEHCRGFVKIDLDDTEPPLGLLEHQIDIETLPQVRIERWYDDLKRIGIEYTDQFRGLVTASAGRGYSSSTLRPHATLGKYSVGLHPATLDLCLQTMLAAIGSTDAIRSPILPTYIQGASVRVDCLKNAYSRMRVSSKVKKLDGNKFYADIEGCSFDADQTGLVMSLRGLQAVSLKSVPKKMDETDQVKACQKMVMMLDPDHLNDRMVDEICNASLSPVSVASMLAQFRDVCRYYAQAAVKEISHEDVQRMTPYQIQYLTWLQREAKLGAYDVSASLVDQVNSLNAEGEMICRVGSGLPSILKGLQEPLSLMMKDNLLYRLYEDDQSMQRSATQAGEFARMLGLKSPGLRILEIGGGTGCATLPILEALSRSERDLFSHYRFTDVSSGFFANAHKKLEQWKELIQYQKLDIEQDPAQQGFQPSDYDLVVAANVLHATTNIEKTVQHVRQLLKEGGKLLLLESTRPTVHRSFIFGSLPGWWLGATQRNKGGPLLSEQEWNETLLGQRLSGVDAILHSYPAPEDQSDSLIISTACPDGPPYIDGAQLALTLTQEQLSKTEKSLGYRVAQRLSTLMISRAVEIHPLGDNGLQDRTCILLTDLDGSIIGDLDPAKLQDLKHTLKLAREVIWVTCGAMDQCMNPMSSLVWGLARVLRHENPHVPIITLDLDPEDLPQSQEMTTTLRNFIYRYLHSPDMGNREWIERRGQWYVPRLIEDAATTQFVLFHSLAPQLSASQLESFHQEGRALSLTTEHTGSLQDLTFTDDDVLEAPLSEAEVLVEVKASGVNFRDIMVCLGQMPDENVGEIAGVVTKVGRDSRHEFSEGDRVYTWHVPRFASHVRCPASSVRRIPISVSFEQAASIPITYCTAYHCLVNVAQLRPGEKILIHSGAGGVGQAAIALAQHLGATVFTTVGSDEKKQVLIEQYGLSESRIFSSRSNSFIRRIHAVTGGRGVDVVINALAGSFLQKSLEVLAPLGRFVEIGKSDFLAHARMDMSAFARSISFSAVDLVQLAREKPQCMAEVFTGVHQMLVEQQIKPAYPLSAFPISHLEEVFRMMQKGQHVGKLVITHGPNDMVHVLPRSPPVARLRSNVTYLLVGGQGGLGRALSIWMAKCGARSIVSLSPSGARRPLTRGLIEELAQMGVQLFSRSCDIGDRSQLQVILADCAKHLPPIHGIIHAGLTLKNTTFENMTFEDFQQVLQPKVAGTYNLHEYFQGQPLDFFLMLSSYVGLLGSTGQANYAAASTFQDAFARWRTSLGKPTYSLDLGTMLGAGFFHEKPEALAHFERMGLGGIPLPALFALVGYAVSNPVSDYCDSQIAIGWAPPPTWTRADYAALDPLVSHLSPRLPPSSDDKESHEVSIDEAQDRQPLSTALSRCQTTEERASAITVALVKQIVNILGVATDDVDLGKPIAAHGGDSLVAIEFRNWFRKEIGHDFTTDQVSNLFSVQQLAAEAAG</sequence>
<dbReference type="InterPro" id="IPR013968">
    <property type="entry name" value="PKS_KR"/>
</dbReference>
<dbReference type="Gene3D" id="3.40.47.10">
    <property type="match status" value="1"/>
</dbReference>
<dbReference type="InterPro" id="IPR016036">
    <property type="entry name" value="Malonyl_transacylase_ACP-bd"/>
</dbReference>
<dbReference type="Proteomes" id="UP000326877">
    <property type="component" value="Unassembled WGS sequence"/>
</dbReference>
<dbReference type="InterPro" id="IPR036736">
    <property type="entry name" value="ACP-like_sf"/>
</dbReference>
<evidence type="ECO:0000256" key="6">
    <source>
        <dbReference type="ARBA" id="ARBA00023268"/>
    </source>
</evidence>
<dbReference type="Gene3D" id="3.40.50.150">
    <property type="entry name" value="Vaccinia Virus protein VP39"/>
    <property type="match status" value="1"/>
</dbReference>
<evidence type="ECO:0000256" key="5">
    <source>
        <dbReference type="ARBA" id="ARBA00023002"/>
    </source>
</evidence>
<dbReference type="PROSITE" id="PS51257">
    <property type="entry name" value="PROKAR_LIPOPROTEIN"/>
    <property type="match status" value="1"/>
</dbReference>
<dbReference type="InterPro" id="IPR014043">
    <property type="entry name" value="Acyl_transferase_dom"/>
</dbReference>
<feature type="domain" description="Carrier" evidence="10">
    <location>
        <begin position="2413"/>
        <end position="2488"/>
    </location>
</feature>
<keyword evidence="5" id="KW-0560">Oxidoreductase</keyword>
<keyword evidence="1" id="KW-0596">Phosphopantetheine</keyword>
<dbReference type="InterPro" id="IPR020841">
    <property type="entry name" value="PKS_Beta-ketoAc_synthase_dom"/>
</dbReference>
<dbReference type="GO" id="GO:0006633">
    <property type="term" value="P:fatty acid biosynthetic process"/>
    <property type="evidence" value="ECO:0007669"/>
    <property type="project" value="TreeGrafter"/>
</dbReference>
<dbReference type="CDD" id="cd05195">
    <property type="entry name" value="enoyl_red"/>
    <property type="match status" value="1"/>
</dbReference>
<gene>
    <name evidence="13" type="ORF">BDV23DRAFT_188488</name>
</gene>
<dbReference type="OrthoDB" id="329835at2759"/>
<dbReference type="Pfam" id="PF16197">
    <property type="entry name" value="KAsynt_C_assoc"/>
    <property type="match status" value="1"/>
</dbReference>
<evidence type="ECO:0000256" key="2">
    <source>
        <dbReference type="ARBA" id="ARBA00022553"/>
    </source>
</evidence>
<dbReference type="Gene3D" id="3.90.180.10">
    <property type="entry name" value="Medium-chain alcohol dehydrogenases, catalytic domain"/>
    <property type="match status" value="1"/>
</dbReference>
<reference evidence="13" key="1">
    <citation type="submission" date="2019-04" db="EMBL/GenBank/DDBJ databases">
        <title>Friends and foes A comparative genomics studyof 23 Aspergillus species from section Flavi.</title>
        <authorList>
            <consortium name="DOE Joint Genome Institute"/>
            <person name="Kjaerbolling I."/>
            <person name="Vesth T."/>
            <person name="Frisvad J.C."/>
            <person name="Nybo J.L."/>
            <person name="Theobald S."/>
            <person name="Kildgaard S."/>
            <person name="Isbrandt T."/>
            <person name="Kuo A."/>
            <person name="Sato A."/>
            <person name="Lyhne E.K."/>
            <person name="Kogle M.E."/>
            <person name="Wiebenga A."/>
            <person name="Kun R.S."/>
            <person name="Lubbers R.J."/>
            <person name="Makela M.R."/>
            <person name="Barry K."/>
            <person name="Chovatia M."/>
            <person name="Clum A."/>
            <person name="Daum C."/>
            <person name="Haridas S."/>
            <person name="He G."/>
            <person name="LaButti K."/>
            <person name="Lipzen A."/>
            <person name="Mondo S."/>
            <person name="Riley R."/>
            <person name="Salamov A."/>
            <person name="Simmons B.A."/>
            <person name="Magnuson J.K."/>
            <person name="Henrissat B."/>
            <person name="Mortensen U.H."/>
            <person name="Larsen T.O."/>
            <person name="Devries R.P."/>
            <person name="Grigoriev I.V."/>
            <person name="Machida M."/>
            <person name="Baker S.E."/>
            <person name="Andersen M.R."/>
        </authorList>
    </citation>
    <scope>NUCLEOTIDE SEQUENCE [LARGE SCALE GENOMIC DNA]</scope>
    <source>
        <strain evidence="13">IBT 14317</strain>
    </source>
</reference>
<keyword evidence="4" id="KW-0521">NADP</keyword>
<dbReference type="SUPFAM" id="SSF51735">
    <property type="entry name" value="NAD(P)-binding Rossmann-fold domains"/>
    <property type="match status" value="3"/>
</dbReference>
<dbReference type="PANTHER" id="PTHR43775:SF29">
    <property type="entry name" value="ASPERFURANONE POLYKETIDE SYNTHASE AFOG-RELATED"/>
    <property type="match status" value="1"/>
</dbReference>
<proteinExistence type="predicted"/>
<dbReference type="SMART" id="SM00827">
    <property type="entry name" value="PKS_AT"/>
    <property type="match status" value="1"/>
</dbReference>
<dbReference type="InterPro" id="IPR020806">
    <property type="entry name" value="PKS_PP-bd"/>
</dbReference>
<feature type="compositionally biased region" description="Basic and acidic residues" evidence="9">
    <location>
        <begin position="2382"/>
        <end position="2397"/>
    </location>
</feature>
<dbReference type="PROSITE" id="PS52019">
    <property type="entry name" value="PKS_MFAS_DH"/>
    <property type="match status" value="1"/>
</dbReference>
<dbReference type="Pfam" id="PF08240">
    <property type="entry name" value="ADH_N"/>
    <property type="match status" value="1"/>
</dbReference>
<keyword evidence="6" id="KW-0511">Multifunctional enzyme</keyword>
<evidence type="ECO:0000256" key="1">
    <source>
        <dbReference type="ARBA" id="ARBA00022450"/>
    </source>
</evidence>
<dbReference type="InterPro" id="IPR013217">
    <property type="entry name" value="Methyltransf_12"/>
</dbReference>
<dbReference type="InterPro" id="IPR014031">
    <property type="entry name" value="Ketoacyl_synth_C"/>
</dbReference>
<dbReference type="InterPro" id="IPR001227">
    <property type="entry name" value="Ac_transferase_dom_sf"/>
</dbReference>
<evidence type="ECO:0000256" key="3">
    <source>
        <dbReference type="ARBA" id="ARBA00022679"/>
    </source>
</evidence>
<dbReference type="Gene3D" id="3.40.366.10">
    <property type="entry name" value="Malonyl-Coenzyme A Acyl Carrier Protein, domain 2"/>
    <property type="match status" value="1"/>
</dbReference>
<feature type="domain" description="PKS/mFAS DH" evidence="12">
    <location>
        <begin position="913"/>
        <end position="1216"/>
    </location>
</feature>
<evidence type="ECO:0000313" key="13">
    <source>
        <dbReference type="EMBL" id="KAE8385188.1"/>
    </source>
</evidence>
<evidence type="ECO:0000259" key="10">
    <source>
        <dbReference type="PROSITE" id="PS50075"/>
    </source>
</evidence>
<name>A0A5N7BUB4_PETAA</name>
<accession>A0A5N7BUB4</accession>
<dbReference type="GO" id="GO:0004312">
    <property type="term" value="F:fatty acid synthase activity"/>
    <property type="evidence" value="ECO:0007669"/>
    <property type="project" value="TreeGrafter"/>
</dbReference>
<dbReference type="InterPro" id="IPR014030">
    <property type="entry name" value="Ketoacyl_synth_N"/>
</dbReference>
<evidence type="ECO:0000256" key="7">
    <source>
        <dbReference type="ARBA" id="ARBA00023315"/>
    </source>
</evidence>
<dbReference type="InterPro" id="IPR032821">
    <property type="entry name" value="PKS_assoc"/>
</dbReference>
<dbReference type="Pfam" id="PF00550">
    <property type="entry name" value="PP-binding"/>
    <property type="match status" value="1"/>
</dbReference>
<dbReference type="SMART" id="SM00829">
    <property type="entry name" value="PKS_ER"/>
    <property type="match status" value="1"/>
</dbReference>
<dbReference type="SUPFAM" id="SSF55048">
    <property type="entry name" value="Probable ACP-binding domain of malonyl-CoA ACP transacylase"/>
    <property type="match status" value="1"/>
</dbReference>
<dbReference type="InterPro" id="IPR050091">
    <property type="entry name" value="PKS_NRPS_Biosynth_Enz"/>
</dbReference>
<dbReference type="Pfam" id="PF23114">
    <property type="entry name" value="NAD-bd_HRPKS_sdrA"/>
    <property type="match status" value="1"/>
</dbReference>
<dbReference type="Gene3D" id="1.10.1200.10">
    <property type="entry name" value="ACP-like"/>
    <property type="match status" value="1"/>
</dbReference>
<dbReference type="Pfam" id="PF14765">
    <property type="entry name" value="PS-DH"/>
    <property type="match status" value="1"/>
</dbReference>
<feature type="region of interest" description="C-terminal hotdog fold" evidence="8">
    <location>
        <begin position="1067"/>
        <end position="1216"/>
    </location>
</feature>
<dbReference type="CDD" id="cd00833">
    <property type="entry name" value="PKS"/>
    <property type="match status" value="1"/>
</dbReference>
<dbReference type="PROSITE" id="PS50075">
    <property type="entry name" value="CARRIER"/>
    <property type="match status" value="1"/>
</dbReference>
<evidence type="ECO:0000256" key="8">
    <source>
        <dbReference type="PROSITE-ProRule" id="PRU01363"/>
    </source>
</evidence>
<dbReference type="Pfam" id="PF08242">
    <property type="entry name" value="Methyltransf_12"/>
    <property type="match status" value="1"/>
</dbReference>
<dbReference type="InterPro" id="IPR009081">
    <property type="entry name" value="PP-bd_ACP"/>
</dbReference>
<dbReference type="EMBL" id="ML735342">
    <property type="protein sequence ID" value="KAE8385188.1"/>
    <property type="molecule type" value="Genomic_DNA"/>
</dbReference>
<keyword evidence="3" id="KW-0808">Transferase</keyword>
<dbReference type="SMART" id="SM00822">
    <property type="entry name" value="PKS_KR"/>
    <property type="match status" value="1"/>
</dbReference>
<feature type="active site" description="Proton donor; for dehydratase activity" evidence="8">
    <location>
        <position position="1126"/>
    </location>
</feature>
<dbReference type="InterPro" id="IPR049552">
    <property type="entry name" value="PKS_DH_N"/>
</dbReference>
<dbReference type="SUPFAM" id="SSF52151">
    <property type="entry name" value="FabD/lysophospholipase-like"/>
    <property type="match status" value="1"/>
</dbReference>
<dbReference type="FunFam" id="3.40.50.720:FF:000209">
    <property type="entry name" value="Polyketide synthase Pks12"/>
    <property type="match status" value="1"/>
</dbReference>
<dbReference type="GO" id="GO:0016491">
    <property type="term" value="F:oxidoreductase activity"/>
    <property type="evidence" value="ECO:0007669"/>
    <property type="project" value="UniProtKB-KW"/>
</dbReference>
<dbReference type="GO" id="GO:0031177">
    <property type="term" value="F:phosphopantetheine binding"/>
    <property type="evidence" value="ECO:0007669"/>
    <property type="project" value="InterPro"/>
</dbReference>
<dbReference type="SMART" id="SM00823">
    <property type="entry name" value="PKS_PP"/>
    <property type="match status" value="1"/>
</dbReference>
<dbReference type="InterPro" id="IPR049551">
    <property type="entry name" value="PKS_DH_C"/>
</dbReference>
<dbReference type="Pfam" id="PF21089">
    <property type="entry name" value="PKS_DH_N"/>
    <property type="match status" value="1"/>
</dbReference>
<dbReference type="SUPFAM" id="SSF50129">
    <property type="entry name" value="GroES-like"/>
    <property type="match status" value="1"/>
</dbReference>
<organism evidence="13">
    <name type="scientific">Petromyces alliaceus</name>
    <name type="common">Aspergillus alliaceus</name>
    <dbReference type="NCBI Taxonomy" id="209559"/>
    <lineage>
        <taxon>Eukaryota</taxon>
        <taxon>Fungi</taxon>
        <taxon>Dikarya</taxon>
        <taxon>Ascomycota</taxon>
        <taxon>Pezizomycotina</taxon>
        <taxon>Eurotiomycetes</taxon>
        <taxon>Eurotiomycetidae</taxon>
        <taxon>Eurotiales</taxon>
        <taxon>Aspergillaceae</taxon>
        <taxon>Aspergillus</taxon>
        <taxon>Aspergillus subgen. Circumdati</taxon>
    </lineage>
</organism>
<keyword evidence="7" id="KW-0012">Acyltransferase</keyword>
<dbReference type="InterPro" id="IPR013154">
    <property type="entry name" value="ADH-like_N"/>
</dbReference>